<reference evidence="1" key="1">
    <citation type="journal article" date="2012" name="Nature">
        <title>The oyster genome reveals stress adaptation and complexity of shell formation.</title>
        <authorList>
            <person name="Zhang G."/>
            <person name="Fang X."/>
            <person name="Guo X."/>
            <person name="Li L."/>
            <person name="Luo R."/>
            <person name="Xu F."/>
            <person name="Yang P."/>
            <person name="Zhang L."/>
            <person name="Wang X."/>
            <person name="Qi H."/>
            <person name="Xiong Z."/>
            <person name="Que H."/>
            <person name="Xie Y."/>
            <person name="Holland P.W."/>
            <person name="Paps J."/>
            <person name="Zhu Y."/>
            <person name="Wu F."/>
            <person name="Chen Y."/>
            <person name="Wang J."/>
            <person name="Peng C."/>
            <person name="Meng J."/>
            <person name="Yang L."/>
            <person name="Liu J."/>
            <person name="Wen B."/>
            <person name="Zhang N."/>
            <person name="Huang Z."/>
            <person name="Zhu Q."/>
            <person name="Feng Y."/>
            <person name="Mount A."/>
            <person name="Hedgecock D."/>
            <person name="Xu Z."/>
            <person name="Liu Y."/>
            <person name="Domazet-Loso T."/>
            <person name="Du Y."/>
            <person name="Sun X."/>
            <person name="Zhang S."/>
            <person name="Liu B."/>
            <person name="Cheng P."/>
            <person name="Jiang X."/>
            <person name="Li J."/>
            <person name="Fan D."/>
            <person name="Wang W."/>
            <person name="Fu W."/>
            <person name="Wang T."/>
            <person name="Wang B."/>
            <person name="Zhang J."/>
            <person name="Peng Z."/>
            <person name="Li Y."/>
            <person name="Li N."/>
            <person name="Wang J."/>
            <person name="Chen M."/>
            <person name="He Y."/>
            <person name="Tan F."/>
            <person name="Song X."/>
            <person name="Zheng Q."/>
            <person name="Huang R."/>
            <person name="Yang H."/>
            <person name="Du X."/>
            <person name="Chen L."/>
            <person name="Yang M."/>
            <person name="Gaffney P.M."/>
            <person name="Wang S."/>
            <person name="Luo L."/>
            <person name="She Z."/>
            <person name="Ming Y."/>
            <person name="Huang W."/>
            <person name="Zhang S."/>
            <person name="Huang B."/>
            <person name="Zhang Y."/>
            <person name="Qu T."/>
            <person name="Ni P."/>
            <person name="Miao G."/>
            <person name="Wang J."/>
            <person name="Wang Q."/>
            <person name="Steinberg C.E."/>
            <person name="Wang H."/>
            <person name="Li N."/>
            <person name="Qian L."/>
            <person name="Zhang G."/>
            <person name="Li Y."/>
            <person name="Yang H."/>
            <person name="Liu X."/>
            <person name="Wang J."/>
            <person name="Yin Y."/>
            <person name="Wang J."/>
        </authorList>
    </citation>
    <scope>NUCLEOTIDE SEQUENCE [LARGE SCALE GENOMIC DNA]</scope>
    <source>
        <strain evidence="1">05x7-T-G4-1.051#20</strain>
    </source>
</reference>
<protein>
    <submittedName>
        <fullName evidence="1">Uncharacterized protein</fullName>
    </submittedName>
</protein>
<accession>K1QII4</accession>
<organism evidence="1">
    <name type="scientific">Magallana gigas</name>
    <name type="common">Pacific oyster</name>
    <name type="synonym">Crassostrea gigas</name>
    <dbReference type="NCBI Taxonomy" id="29159"/>
    <lineage>
        <taxon>Eukaryota</taxon>
        <taxon>Metazoa</taxon>
        <taxon>Spiralia</taxon>
        <taxon>Lophotrochozoa</taxon>
        <taxon>Mollusca</taxon>
        <taxon>Bivalvia</taxon>
        <taxon>Autobranchia</taxon>
        <taxon>Pteriomorphia</taxon>
        <taxon>Ostreida</taxon>
        <taxon>Ostreoidea</taxon>
        <taxon>Ostreidae</taxon>
        <taxon>Magallana</taxon>
    </lineage>
</organism>
<dbReference type="InParanoid" id="K1QII4"/>
<dbReference type="AlphaFoldDB" id="K1QII4"/>
<name>K1QII4_MAGGI</name>
<gene>
    <name evidence="1" type="ORF">CGI_10020107</name>
</gene>
<dbReference type="EMBL" id="JH816315">
    <property type="protein sequence ID" value="EKC36562.1"/>
    <property type="molecule type" value="Genomic_DNA"/>
</dbReference>
<sequence length="86" mass="9656">MPIVLQAKLCPKISLEHDTWLLIKSVIQPNTPHIVRKTGNGGDARDIEQNTEQDIVVHLVTTLILKDHAATKVTRQGDFIRVKKPI</sequence>
<proteinExistence type="predicted"/>
<evidence type="ECO:0000313" key="1">
    <source>
        <dbReference type="EMBL" id="EKC36562.1"/>
    </source>
</evidence>
<dbReference type="HOGENOM" id="CLU_2500096_0_0_1"/>